<name>A0A9Q3GKB8_9BASI</name>
<evidence type="ECO:0000313" key="2">
    <source>
        <dbReference type="Proteomes" id="UP000765509"/>
    </source>
</evidence>
<accession>A0A9Q3GKB8</accession>
<proteinExistence type="predicted"/>
<dbReference type="EMBL" id="AVOT02002262">
    <property type="protein sequence ID" value="MBW0469737.1"/>
    <property type="molecule type" value="Genomic_DNA"/>
</dbReference>
<sequence>MTKRTPGPQIGHNQPYTPFSIHSLWQPPGATSSGPANLPFNSGEEYSLNSWTPYQRIQVWCIYGIIYCYTPFFLRNPMVMLSGPNYIISTPIPKSITHLEGRLFSHSVLQSMTATRRAFEDLNHLALQELGSYFISGLFKG</sequence>
<evidence type="ECO:0000313" key="1">
    <source>
        <dbReference type="EMBL" id="MBW0469737.1"/>
    </source>
</evidence>
<comment type="caution">
    <text evidence="1">The sequence shown here is derived from an EMBL/GenBank/DDBJ whole genome shotgun (WGS) entry which is preliminary data.</text>
</comment>
<protein>
    <submittedName>
        <fullName evidence="1">Uncharacterized protein</fullName>
    </submittedName>
</protein>
<dbReference type="AlphaFoldDB" id="A0A9Q3GKB8"/>
<organism evidence="1 2">
    <name type="scientific">Austropuccinia psidii MF-1</name>
    <dbReference type="NCBI Taxonomy" id="1389203"/>
    <lineage>
        <taxon>Eukaryota</taxon>
        <taxon>Fungi</taxon>
        <taxon>Dikarya</taxon>
        <taxon>Basidiomycota</taxon>
        <taxon>Pucciniomycotina</taxon>
        <taxon>Pucciniomycetes</taxon>
        <taxon>Pucciniales</taxon>
        <taxon>Sphaerophragmiaceae</taxon>
        <taxon>Austropuccinia</taxon>
    </lineage>
</organism>
<keyword evidence="2" id="KW-1185">Reference proteome</keyword>
<dbReference type="Proteomes" id="UP000765509">
    <property type="component" value="Unassembled WGS sequence"/>
</dbReference>
<gene>
    <name evidence="1" type="ORF">O181_009452</name>
</gene>
<reference evidence="1" key="1">
    <citation type="submission" date="2021-03" db="EMBL/GenBank/DDBJ databases">
        <title>Draft genome sequence of rust myrtle Austropuccinia psidii MF-1, a brazilian biotype.</title>
        <authorList>
            <person name="Quecine M.C."/>
            <person name="Pachon D.M.R."/>
            <person name="Bonatelli M.L."/>
            <person name="Correr F.H."/>
            <person name="Franceschini L.M."/>
            <person name="Leite T.F."/>
            <person name="Margarido G.R.A."/>
            <person name="Almeida C.A."/>
            <person name="Ferrarezi J.A."/>
            <person name="Labate C.A."/>
        </authorList>
    </citation>
    <scope>NUCLEOTIDE SEQUENCE</scope>
    <source>
        <strain evidence="1">MF-1</strain>
    </source>
</reference>